<dbReference type="Gene3D" id="3.40.50.2300">
    <property type="match status" value="1"/>
</dbReference>
<dbReference type="PANTHER" id="PTHR44591">
    <property type="entry name" value="STRESS RESPONSE REGULATOR PROTEIN 1"/>
    <property type="match status" value="1"/>
</dbReference>
<evidence type="ECO:0000313" key="5">
    <source>
        <dbReference type="Proteomes" id="UP000030512"/>
    </source>
</evidence>
<feature type="modified residue" description="4-aspartylphosphate" evidence="2">
    <location>
        <position position="58"/>
    </location>
</feature>
<dbReference type="SUPFAM" id="SSF52172">
    <property type="entry name" value="CheY-like"/>
    <property type="match status" value="1"/>
</dbReference>
<dbReference type="Proteomes" id="UP000030512">
    <property type="component" value="Chromosome"/>
</dbReference>
<name>A0A140E3P7_9GAMM</name>
<evidence type="ECO:0000313" key="4">
    <source>
        <dbReference type="EMBL" id="AMK75021.1"/>
    </source>
</evidence>
<dbReference type="SMART" id="SM00448">
    <property type="entry name" value="REC"/>
    <property type="match status" value="1"/>
</dbReference>
<gene>
    <name evidence="4" type="ORF">JT25_000730</name>
</gene>
<evidence type="ECO:0000259" key="3">
    <source>
        <dbReference type="PROSITE" id="PS50110"/>
    </source>
</evidence>
<dbReference type="Gene3D" id="3.30.565.10">
    <property type="entry name" value="Histidine kinase-like ATPase, C-terminal domain"/>
    <property type="match status" value="1"/>
</dbReference>
<keyword evidence="1 2" id="KW-0597">Phosphoprotein</keyword>
<feature type="domain" description="Response regulatory" evidence="3">
    <location>
        <begin position="7"/>
        <end position="125"/>
    </location>
</feature>
<organism evidence="4 5">
    <name type="scientific">Methylomonas denitrificans</name>
    <dbReference type="NCBI Taxonomy" id="1538553"/>
    <lineage>
        <taxon>Bacteria</taxon>
        <taxon>Pseudomonadati</taxon>
        <taxon>Pseudomonadota</taxon>
        <taxon>Gammaproteobacteria</taxon>
        <taxon>Methylococcales</taxon>
        <taxon>Methylococcaceae</taxon>
        <taxon>Methylomonas</taxon>
    </lineage>
</organism>
<dbReference type="InterPro" id="IPR036890">
    <property type="entry name" value="HATPase_C_sf"/>
</dbReference>
<proteinExistence type="predicted"/>
<dbReference type="InterPro" id="IPR011006">
    <property type="entry name" value="CheY-like_superfamily"/>
</dbReference>
<dbReference type="GO" id="GO:0000160">
    <property type="term" value="P:phosphorelay signal transduction system"/>
    <property type="evidence" value="ECO:0007669"/>
    <property type="project" value="InterPro"/>
</dbReference>
<sequence>MLSNSHKILVVDDEMLWLELIELHLRDSGYKIVTASHGQQALDILHADPCGFDLVILDKFMDGLDGMDVLRQIKADPNLKVLPVILETADTAPEKILEGIRAGAYYYLTKPFSAEQLRAVIQNALNQHHGVQLARKELLNMKDTLHLAEEIIFAFRSREQARTIVALLSSACLLTMVQEMGLFELMLNAVEHGNLGIGYDEKTQLISENRLDQEIDRRLQLHEYAEKTAIVKFRRCGRSLIFSISDEGKGFDWRPYLDMQIERINDNHGRGIAMANSLAFTHLSYRGIGNSVEATIVLHE</sequence>
<dbReference type="KEGG" id="mdn:JT25_000730"/>
<dbReference type="Pfam" id="PF00072">
    <property type="entry name" value="Response_reg"/>
    <property type="match status" value="1"/>
</dbReference>
<dbReference type="STRING" id="1538553.JT25_000730"/>
<dbReference type="InterPro" id="IPR050595">
    <property type="entry name" value="Bact_response_regulator"/>
</dbReference>
<dbReference type="OrthoDB" id="9800897at2"/>
<dbReference type="RefSeq" id="WP_036279481.1">
    <property type="nucleotide sequence ID" value="NZ_CP014476.1"/>
</dbReference>
<reference evidence="4 5" key="1">
    <citation type="journal article" date="2015" name="Environ. Microbiol.">
        <title>Methane oxidation coupled to nitrate reduction under hypoxia by the Gammaproteobacterium Methylomonas denitrificans, sp. nov. type strain FJG1.</title>
        <authorList>
            <person name="Kits K.D."/>
            <person name="Klotz M.G."/>
            <person name="Stein L.Y."/>
        </authorList>
    </citation>
    <scope>NUCLEOTIDE SEQUENCE [LARGE SCALE GENOMIC DNA]</scope>
    <source>
        <strain evidence="4 5">FJG1</strain>
    </source>
</reference>
<keyword evidence="5" id="KW-1185">Reference proteome</keyword>
<evidence type="ECO:0000256" key="1">
    <source>
        <dbReference type="ARBA" id="ARBA00022553"/>
    </source>
</evidence>
<dbReference type="InterPro" id="IPR001789">
    <property type="entry name" value="Sig_transdc_resp-reg_receiver"/>
</dbReference>
<dbReference type="EMBL" id="CP014476">
    <property type="protein sequence ID" value="AMK75021.1"/>
    <property type="molecule type" value="Genomic_DNA"/>
</dbReference>
<evidence type="ECO:0000256" key="2">
    <source>
        <dbReference type="PROSITE-ProRule" id="PRU00169"/>
    </source>
</evidence>
<accession>A0A140E3P7</accession>
<dbReference type="AlphaFoldDB" id="A0A140E3P7"/>
<protein>
    <recommendedName>
        <fullName evidence="3">Response regulatory domain-containing protein</fullName>
    </recommendedName>
</protein>
<dbReference type="PROSITE" id="PS50110">
    <property type="entry name" value="RESPONSE_REGULATORY"/>
    <property type="match status" value="1"/>
</dbReference>
<dbReference type="PANTHER" id="PTHR44591:SF3">
    <property type="entry name" value="RESPONSE REGULATORY DOMAIN-CONTAINING PROTEIN"/>
    <property type="match status" value="1"/>
</dbReference>